<dbReference type="AlphaFoldDB" id="J4G0V0"/>
<dbReference type="GeneID" id="24094099"/>
<evidence type="ECO:0000313" key="4">
    <source>
        <dbReference type="Proteomes" id="UP000006352"/>
    </source>
</evidence>
<proteinExistence type="predicted"/>
<feature type="region of interest" description="Disordered" evidence="2">
    <location>
        <begin position="322"/>
        <end position="395"/>
    </location>
</feature>
<feature type="compositionally biased region" description="Basic and acidic residues" evidence="2">
    <location>
        <begin position="61"/>
        <end position="70"/>
    </location>
</feature>
<feature type="compositionally biased region" description="Polar residues" evidence="2">
    <location>
        <begin position="73"/>
        <end position="84"/>
    </location>
</feature>
<dbReference type="EMBL" id="HE796919">
    <property type="protein sequence ID" value="CCL99188.1"/>
    <property type="molecule type" value="Genomic_DNA"/>
</dbReference>
<dbReference type="RefSeq" id="XP_012178471.1">
    <property type="nucleotide sequence ID" value="XM_012323081.1"/>
</dbReference>
<name>J4G0V0_9APHY</name>
<evidence type="ECO:0000256" key="2">
    <source>
        <dbReference type="SAM" id="MobiDB-lite"/>
    </source>
</evidence>
<dbReference type="HOGENOM" id="CLU_634582_0_0_1"/>
<reference evidence="3 4" key="1">
    <citation type="journal article" date="2012" name="Appl. Environ. Microbiol.">
        <title>Short-read sequencing for genomic analysis of the brown rot fungus Fibroporia radiculosa.</title>
        <authorList>
            <person name="Tang J.D."/>
            <person name="Perkins A.D."/>
            <person name="Sonstegard T.S."/>
            <person name="Schroeder S.G."/>
            <person name="Burgess S.C."/>
            <person name="Diehl S.V."/>
        </authorList>
    </citation>
    <scope>NUCLEOTIDE SEQUENCE [LARGE SCALE GENOMIC DNA]</scope>
    <source>
        <strain evidence="3 4">TFFH 294</strain>
    </source>
</reference>
<gene>
    <name evidence="3" type="ORF">FIBRA_01203</name>
</gene>
<evidence type="ECO:0000313" key="3">
    <source>
        <dbReference type="EMBL" id="CCL99188.1"/>
    </source>
</evidence>
<feature type="region of interest" description="Disordered" evidence="2">
    <location>
        <begin position="42"/>
        <end position="115"/>
    </location>
</feature>
<sequence length="395" mass="43742">MNTTTLRTLTRPQIQKLARREGVRANVKTETIIRQLCAKYPSGVPPLEEEKRERRRSSRTLKTEVKKEEETGAISSISTALSRNSRGKGKAVDRPSASVSRVGHPQTRERPAEAMLEQPVAGPSTLYGQRVAPGTPTTYVPVQRELSRGATSTDIKTEEQSMHLSAVATPPQPVHAGSQVVFEAQTQPESRPIQGGLAAETDAPPRHALPVEPIVGASHKGVRVILRELATMVNTEVDFKDQLAEMEMLVDDMDKQLKWADEELEAMQNKRKLVERLYLGRLKEDHTLWDGSHAWRKENVYSLYGDDVCGIRVAPLKTLGGVPVKADKGKKRAREEDEPRREHERESRQLGGMNVPPNGALSFLPTPGGSAAPDTPTWTTLPQTPPQKRRRVAPV</sequence>
<protein>
    <submittedName>
        <fullName evidence="3">Uncharacterized protein</fullName>
    </submittedName>
</protein>
<accession>J4G0V0</accession>
<keyword evidence="4" id="KW-1185">Reference proteome</keyword>
<keyword evidence="1" id="KW-0175">Coiled coil</keyword>
<organism evidence="3 4">
    <name type="scientific">Fibroporia radiculosa</name>
    <dbReference type="NCBI Taxonomy" id="599839"/>
    <lineage>
        <taxon>Eukaryota</taxon>
        <taxon>Fungi</taxon>
        <taxon>Dikarya</taxon>
        <taxon>Basidiomycota</taxon>
        <taxon>Agaricomycotina</taxon>
        <taxon>Agaricomycetes</taxon>
        <taxon>Polyporales</taxon>
        <taxon>Fibroporiaceae</taxon>
        <taxon>Fibroporia</taxon>
    </lineage>
</organism>
<feature type="compositionally biased region" description="Low complexity" evidence="2">
    <location>
        <begin position="373"/>
        <end position="382"/>
    </location>
</feature>
<feature type="coiled-coil region" evidence="1">
    <location>
        <begin position="243"/>
        <end position="277"/>
    </location>
</feature>
<evidence type="ECO:0000256" key="1">
    <source>
        <dbReference type="SAM" id="Coils"/>
    </source>
</evidence>
<dbReference type="OrthoDB" id="3270863at2759"/>
<feature type="compositionally biased region" description="Basic and acidic residues" evidence="2">
    <location>
        <begin position="333"/>
        <end position="348"/>
    </location>
</feature>
<dbReference type="InParanoid" id="J4G0V0"/>
<dbReference type="Proteomes" id="UP000006352">
    <property type="component" value="Unassembled WGS sequence"/>
</dbReference>